<dbReference type="AlphaFoldDB" id="A0A0E9PAN4"/>
<sequence>MALVLIKLYASMPGPYGKRFKNREYFIVALL</sequence>
<accession>A0A0E9PAN4</accession>
<name>A0A0E9PAN4_ANGAN</name>
<protein>
    <submittedName>
        <fullName evidence="1">Uncharacterized protein</fullName>
    </submittedName>
</protein>
<reference evidence="1" key="2">
    <citation type="journal article" date="2015" name="Fish Shellfish Immunol.">
        <title>Early steps in the European eel (Anguilla anguilla)-Vibrio vulnificus interaction in the gills: Role of the RtxA13 toxin.</title>
        <authorList>
            <person name="Callol A."/>
            <person name="Pajuelo D."/>
            <person name="Ebbesson L."/>
            <person name="Teles M."/>
            <person name="MacKenzie S."/>
            <person name="Amaro C."/>
        </authorList>
    </citation>
    <scope>NUCLEOTIDE SEQUENCE</scope>
</reference>
<organism evidence="1">
    <name type="scientific">Anguilla anguilla</name>
    <name type="common">European freshwater eel</name>
    <name type="synonym">Muraena anguilla</name>
    <dbReference type="NCBI Taxonomy" id="7936"/>
    <lineage>
        <taxon>Eukaryota</taxon>
        <taxon>Metazoa</taxon>
        <taxon>Chordata</taxon>
        <taxon>Craniata</taxon>
        <taxon>Vertebrata</taxon>
        <taxon>Euteleostomi</taxon>
        <taxon>Actinopterygii</taxon>
        <taxon>Neopterygii</taxon>
        <taxon>Teleostei</taxon>
        <taxon>Anguilliformes</taxon>
        <taxon>Anguillidae</taxon>
        <taxon>Anguilla</taxon>
    </lineage>
</organism>
<evidence type="ECO:0000313" key="1">
    <source>
        <dbReference type="EMBL" id="JAH01317.1"/>
    </source>
</evidence>
<reference evidence="1" key="1">
    <citation type="submission" date="2014-11" db="EMBL/GenBank/DDBJ databases">
        <authorList>
            <person name="Amaro Gonzalez C."/>
        </authorList>
    </citation>
    <scope>NUCLEOTIDE SEQUENCE</scope>
</reference>
<dbReference type="EMBL" id="GBXM01107260">
    <property type="protein sequence ID" value="JAH01317.1"/>
    <property type="molecule type" value="Transcribed_RNA"/>
</dbReference>
<proteinExistence type="predicted"/>